<dbReference type="AlphaFoldDB" id="A0A0J7XJ55"/>
<dbReference type="Proteomes" id="UP000052268">
    <property type="component" value="Unassembled WGS sequence"/>
</dbReference>
<dbReference type="CDD" id="cd06558">
    <property type="entry name" value="crotonase-like"/>
    <property type="match status" value="1"/>
</dbReference>
<evidence type="ECO:0000256" key="1">
    <source>
        <dbReference type="ARBA" id="ARBA00005254"/>
    </source>
</evidence>
<proteinExistence type="inferred from homology"/>
<dbReference type="InterPro" id="IPR014748">
    <property type="entry name" value="Enoyl-CoA_hydra_C"/>
</dbReference>
<comment type="caution">
    <text evidence="2">The sequence shown here is derived from an EMBL/GenBank/DDBJ whole genome shotgun (WGS) entry which is preliminary data.</text>
</comment>
<name>A0A0J7XJ55_9SPHN</name>
<dbReference type="PATRIC" id="fig|1114963.3.peg.4220"/>
<evidence type="ECO:0000313" key="2">
    <source>
        <dbReference type="EMBL" id="KMS52031.1"/>
    </source>
</evidence>
<dbReference type="Gene3D" id="1.10.12.10">
    <property type="entry name" value="Lyase 2-enoyl-coa Hydratase, Chain A, domain 2"/>
    <property type="match status" value="1"/>
</dbReference>
<dbReference type="OrthoDB" id="9777711at2"/>
<organism evidence="2 3">
    <name type="scientific">Novosphingobium barchaimii LL02</name>
    <dbReference type="NCBI Taxonomy" id="1114963"/>
    <lineage>
        <taxon>Bacteria</taxon>
        <taxon>Pseudomonadati</taxon>
        <taxon>Pseudomonadota</taxon>
        <taxon>Alphaproteobacteria</taxon>
        <taxon>Sphingomonadales</taxon>
        <taxon>Sphingomonadaceae</taxon>
        <taxon>Novosphingobium</taxon>
    </lineage>
</organism>
<dbReference type="InterPro" id="IPR001753">
    <property type="entry name" value="Enoyl-CoA_hydra/iso"/>
</dbReference>
<dbReference type="InterPro" id="IPR029045">
    <property type="entry name" value="ClpP/crotonase-like_dom_sf"/>
</dbReference>
<dbReference type="InterPro" id="IPR051053">
    <property type="entry name" value="ECH/Chromodomain_protein"/>
</dbReference>
<dbReference type="Pfam" id="PF00378">
    <property type="entry name" value="ECH_1"/>
    <property type="match status" value="1"/>
</dbReference>
<dbReference type="PANTHER" id="PTHR43684:SF4">
    <property type="entry name" value="ENOYL-COA HYDRATASE_ISOMERASE FAMILY PROTEIN (AFU_ORTHOLOGUE AFUA_1G01890)"/>
    <property type="match status" value="1"/>
</dbReference>
<dbReference type="EC" id="4.2.1.17" evidence="2"/>
<dbReference type="EMBL" id="JACU01000010">
    <property type="protein sequence ID" value="KMS52031.1"/>
    <property type="molecule type" value="Genomic_DNA"/>
</dbReference>
<accession>A0A0J7XJ55</accession>
<keyword evidence="2" id="KW-0456">Lyase</keyword>
<dbReference type="NCBIfam" id="NF006109">
    <property type="entry name" value="PRK08260.1"/>
    <property type="match status" value="1"/>
</dbReference>
<dbReference type="RefSeq" id="WP_059153182.1">
    <property type="nucleotide sequence ID" value="NZ_KQ130457.1"/>
</dbReference>
<keyword evidence="3" id="KW-1185">Reference proteome</keyword>
<reference evidence="2 3" key="1">
    <citation type="journal article" date="2015" name="G3 (Bethesda)">
        <title>Insights into Ongoing Evolution of the Hexachlorocyclohexane Catabolic Pathway from Comparative Genomics of Ten Sphingomonadaceae Strains.</title>
        <authorList>
            <person name="Pearce S.L."/>
            <person name="Oakeshott J.G."/>
            <person name="Pandey G."/>
        </authorList>
    </citation>
    <scope>NUCLEOTIDE SEQUENCE [LARGE SCALE GENOMIC DNA]</scope>
    <source>
        <strain evidence="2 3">LL02</strain>
    </source>
</reference>
<evidence type="ECO:0000313" key="3">
    <source>
        <dbReference type="Proteomes" id="UP000052268"/>
    </source>
</evidence>
<dbReference type="SUPFAM" id="SSF52096">
    <property type="entry name" value="ClpP/crotonase"/>
    <property type="match status" value="1"/>
</dbReference>
<dbReference type="GO" id="GO:0004300">
    <property type="term" value="F:enoyl-CoA hydratase activity"/>
    <property type="evidence" value="ECO:0007669"/>
    <property type="project" value="UniProtKB-EC"/>
</dbReference>
<comment type="similarity">
    <text evidence="1">Belongs to the enoyl-CoA hydratase/isomerase family.</text>
</comment>
<dbReference type="Gene3D" id="3.90.226.10">
    <property type="entry name" value="2-enoyl-CoA Hydratase, Chain A, domain 1"/>
    <property type="match status" value="1"/>
</dbReference>
<protein>
    <submittedName>
        <fullName evidence="2">Enoyl-CoA hydratase</fullName>
        <ecNumber evidence="2">4.2.1.17</ecNumber>
    </submittedName>
</protein>
<sequence>MAFAFIRYEVANRIATITLARPEKLNAVNGAMVRELIAAFEAADSDDAVGAVIVTGEGRAFCAGADLSSGSESLVAPGSADLTGPDGTVDYANERMREVGGRLALVLYNLRKPVIGAINGAAAGLGATLTLPMDIRIAAEEARFGFVFARRGMVLETAASFFLPRIAGIGTSLEWCMSGRMVDAAEALRHGLVNAVVPQGDLLRAAERQAREIIDNAAPVAVALVRQMLWRGLGMAHPMEAHRIESRGIHARSRSADASEGVRSFLEKRRPAFPDRVSQDMPDFYPWWEEPPYA</sequence>
<dbReference type="PANTHER" id="PTHR43684">
    <property type="match status" value="1"/>
</dbReference>
<gene>
    <name evidence="2" type="ORF">V474_02980</name>
</gene>